<sequence>MSKQQPTSKKPLVKLPFPMPASEQNQDDVAHNQVRPKPENYADKTWPPPRGTRRSMGKR</sequence>
<name>A0A2U3N2F7_9GAMM</name>
<dbReference type="AlphaFoldDB" id="A0A2U3N2F7"/>
<organism evidence="2 3">
    <name type="scientific">Acinetobacter stercoris</name>
    <dbReference type="NCBI Taxonomy" id="2126983"/>
    <lineage>
        <taxon>Bacteria</taxon>
        <taxon>Pseudomonadati</taxon>
        <taxon>Pseudomonadota</taxon>
        <taxon>Gammaproteobacteria</taxon>
        <taxon>Moraxellales</taxon>
        <taxon>Moraxellaceae</taxon>
        <taxon>Acinetobacter</taxon>
    </lineage>
</organism>
<feature type="region of interest" description="Disordered" evidence="1">
    <location>
        <begin position="1"/>
        <end position="59"/>
    </location>
</feature>
<keyword evidence="3" id="KW-1185">Reference proteome</keyword>
<evidence type="ECO:0000313" key="3">
    <source>
        <dbReference type="Proteomes" id="UP000245974"/>
    </source>
</evidence>
<dbReference type="RefSeq" id="WP_121975213.1">
    <property type="nucleotide sequence ID" value="NZ_OOGT01000174.1"/>
</dbReference>
<gene>
    <name evidence="2" type="ORF">KPC_2973</name>
</gene>
<evidence type="ECO:0000313" key="2">
    <source>
        <dbReference type="EMBL" id="SPL71795.1"/>
    </source>
</evidence>
<dbReference type="Proteomes" id="UP000245974">
    <property type="component" value="Unassembled WGS sequence"/>
</dbReference>
<protein>
    <submittedName>
        <fullName evidence="2">Uncharacterized protein</fullName>
    </submittedName>
</protein>
<dbReference type="InParanoid" id="A0A2U3N2F7"/>
<reference evidence="3" key="1">
    <citation type="submission" date="2018-03" db="EMBL/GenBank/DDBJ databases">
        <authorList>
            <person name="Blom J."/>
        </authorList>
    </citation>
    <scope>NUCLEOTIDE SEQUENCE [LARGE SCALE GENOMIC DNA]</scope>
    <source>
        <strain evidence="3">KPC-SM-21</strain>
    </source>
</reference>
<dbReference type="EMBL" id="OOGT01000174">
    <property type="protein sequence ID" value="SPL71795.1"/>
    <property type="molecule type" value="Genomic_DNA"/>
</dbReference>
<dbReference type="OrthoDB" id="6700284at2"/>
<proteinExistence type="predicted"/>
<evidence type="ECO:0000256" key="1">
    <source>
        <dbReference type="SAM" id="MobiDB-lite"/>
    </source>
</evidence>
<accession>A0A2U3N2F7</accession>